<feature type="non-terminal residue" evidence="1">
    <location>
        <position position="1"/>
    </location>
</feature>
<evidence type="ECO:0000313" key="2">
    <source>
        <dbReference type="Proteomes" id="UP000831701"/>
    </source>
</evidence>
<proteinExistence type="predicted"/>
<organism evidence="1 2">
    <name type="scientific">Scortum barcoo</name>
    <name type="common">barcoo grunter</name>
    <dbReference type="NCBI Taxonomy" id="214431"/>
    <lineage>
        <taxon>Eukaryota</taxon>
        <taxon>Metazoa</taxon>
        <taxon>Chordata</taxon>
        <taxon>Craniata</taxon>
        <taxon>Vertebrata</taxon>
        <taxon>Euteleostomi</taxon>
        <taxon>Actinopterygii</taxon>
        <taxon>Neopterygii</taxon>
        <taxon>Teleostei</taxon>
        <taxon>Neoteleostei</taxon>
        <taxon>Acanthomorphata</taxon>
        <taxon>Eupercaria</taxon>
        <taxon>Centrarchiformes</taxon>
        <taxon>Terapontoidei</taxon>
        <taxon>Terapontidae</taxon>
        <taxon>Scortum</taxon>
    </lineage>
</organism>
<dbReference type="Proteomes" id="UP000831701">
    <property type="component" value="Chromosome 8"/>
</dbReference>
<comment type="caution">
    <text evidence="1">The sequence shown here is derived from an EMBL/GenBank/DDBJ whole genome shotgun (WGS) entry which is preliminary data.</text>
</comment>
<evidence type="ECO:0000313" key="1">
    <source>
        <dbReference type="EMBL" id="KAI3369127.1"/>
    </source>
</evidence>
<name>A0ACB8WPB2_9TELE</name>
<dbReference type="EMBL" id="CM041538">
    <property type="protein sequence ID" value="KAI3369127.1"/>
    <property type="molecule type" value="Genomic_DNA"/>
</dbReference>
<sequence>PTSDGLSPPLLGPAGLQAGSSGTACEECETGTMVVVKLLTMLARDEECDIFGIFGNFRISPTDFSCDETEKGPPVQMHSLKEFEQSNGFWELCQVHYGSDITLETCLLSLSSRTAKMNPSGEPEIRGWIGLHYFPETKAAYMGSTLMR</sequence>
<gene>
    <name evidence="1" type="ORF">L3Q82_026086</name>
</gene>
<accession>A0ACB8WPB2</accession>
<keyword evidence="2" id="KW-1185">Reference proteome</keyword>
<reference evidence="1" key="1">
    <citation type="submission" date="2022-04" db="EMBL/GenBank/DDBJ databases">
        <title>Jade perch genome.</title>
        <authorList>
            <person name="Chao B."/>
        </authorList>
    </citation>
    <scope>NUCLEOTIDE SEQUENCE</scope>
    <source>
        <strain evidence="1">CB-2022</strain>
    </source>
</reference>
<protein>
    <submittedName>
        <fullName evidence="1">Uncharacterized protein</fullName>
    </submittedName>
</protein>